<evidence type="ECO:0000256" key="4">
    <source>
        <dbReference type="ARBA" id="ARBA00023251"/>
    </source>
</evidence>
<dbReference type="InterPro" id="IPR045155">
    <property type="entry name" value="Beta-lactam_cat"/>
</dbReference>
<gene>
    <name evidence="8" type="primary">bla</name>
    <name evidence="8" type="ORF">GCM10023322_15310</name>
</gene>
<dbReference type="EC" id="3.5.2.6" evidence="2 5"/>
<evidence type="ECO:0000256" key="2">
    <source>
        <dbReference type="ARBA" id="ARBA00012865"/>
    </source>
</evidence>
<dbReference type="PRINTS" id="PR00118">
    <property type="entry name" value="BLACTAMASEA"/>
</dbReference>
<reference evidence="9" key="1">
    <citation type="journal article" date="2019" name="Int. J. Syst. Evol. Microbiol.">
        <title>The Global Catalogue of Microorganisms (GCM) 10K type strain sequencing project: providing services to taxonomists for standard genome sequencing and annotation.</title>
        <authorList>
            <consortium name="The Broad Institute Genomics Platform"/>
            <consortium name="The Broad Institute Genome Sequencing Center for Infectious Disease"/>
            <person name="Wu L."/>
            <person name="Ma J."/>
        </authorList>
    </citation>
    <scope>NUCLEOTIDE SEQUENCE [LARGE SCALE GENOMIC DNA]</scope>
    <source>
        <strain evidence="9">JCM 18304</strain>
    </source>
</reference>
<evidence type="ECO:0000259" key="7">
    <source>
        <dbReference type="Pfam" id="PF13354"/>
    </source>
</evidence>
<keyword evidence="4 5" id="KW-0046">Antibiotic resistance</keyword>
<sequence>MRNQLRRLAILAALTTVAVAALTACGTSADVSTATAPAASATPALVHADQTFQALESEYGARLGVWALDTGSNRTVAWRADERFAYASTFKALAAGVVLRQDSTAQLAQVIHYTNADLVDYSPITEQHVEDGMTVSAICDAAIRYSDNTAGNLLFRELGGPNALGADLKKIGDDTIHVDRVEPDLNDAVPGDVRDTSTPRAMGTDLKELAVGNVLPSDKRTLLDGWLKGDTVGGTLIRAGVPAGWTVGDKSGAGEYGTRNDIAVVWPPNRAPIVLAIMSTRTTRDATYDDALIANAAKAVMGALAS</sequence>
<dbReference type="InterPro" id="IPR023650">
    <property type="entry name" value="Beta-lactam_class-A_AS"/>
</dbReference>
<evidence type="ECO:0000256" key="6">
    <source>
        <dbReference type="SAM" id="SignalP"/>
    </source>
</evidence>
<dbReference type="InterPro" id="IPR012338">
    <property type="entry name" value="Beta-lactam/transpept-like"/>
</dbReference>
<dbReference type="PANTHER" id="PTHR35333">
    <property type="entry name" value="BETA-LACTAMASE"/>
    <property type="match status" value="1"/>
</dbReference>
<evidence type="ECO:0000313" key="9">
    <source>
        <dbReference type="Proteomes" id="UP001501570"/>
    </source>
</evidence>
<dbReference type="PROSITE" id="PS51257">
    <property type="entry name" value="PROKAR_LIPOPROTEIN"/>
    <property type="match status" value="1"/>
</dbReference>
<dbReference type="PANTHER" id="PTHR35333:SF3">
    <property type="entry name" value="BETA-LACTAMASE-TYPE TRANSPEPTIDASE FOLD CONTAINING PROTEIN"/>
    <property type="match status" value="1"/>
</dbReference>
<comment type="catalytic activity">
    <reaction evidence="5">
        <text>a beta-lactam + H2O = a substituted beta-amino acid</text>
        <dbReference type="Rhea" id="RHEA:20401"/>
        <dbReference type="ChEBI" id="CHEBI:15377"/>
        <dbReference type="ChEBI" id="CHEBI:35627"/>
        <dbReference type="ChEBI" id="CHEBI:140347"/>
        <dbReference type="EC" id="3.5.2.6"/>
    </reaction>
</comment>
<dbReference type="NCBIfam" id="NF033103">
    <property type="entry name" value="bla_class_A"/>
    <property type="match status" value="1"/>
</dbReference>
<dbReference type="EMBL" id="BAABJQ010000004">
    <property type="protein sequence ID" value="GAA5181215.1"/>
    <property type="molecule type" value="Genomic_DNA"/>
</dbReference>
<accession>A0ABP9RPG0</accession>
<dbReference type="SUPFAM" id="SSF56601">
    <property type="entry name" value="beta-lactamase/transpeptidase-like"/>
    <property type="match status" value="1"/>
</dbReference>
<dbReference type="PROSITE" id="PS00146">
    <property type="entry name" value="BETA_LACTAMASE_A"/>
    <property type="match status" value="1"/>
</dbReference>
<name>A0ABP9RPG0_9ACTN</name>
<feature type="domain" description="Beta-lactamase class A catalytic" evidence="7">
    <location>
        <begin position="65"/>
        <end position="278"/>
    </location>
</feature>
<organism evidence="8 9">
    <name type="scientific">Rugosimonospora acidiphila</name>
    <dbReference type="NCBI Taxonomy" id="556531"/>
    <lineage>
        <taxon>Bacteria</taxon>
        <taxon>Bacillati</taxon>
        <taxon>Actinomycetota</taxon>
        <taxon>Actinomycetes</taxon>
        <taxon>Micromonosporales</taxon>
        <taxon>Micromonosporaceae</taxon>
        <taxon>Rugosimonospora</taxon>
    </lineage>
</organism>
<evidence type="ECO:0000256" key="5">
    <source>
        <dbReference type="RuleBase" id="RU361140"/>
    </source>
</evidence>
<dbReference type="Pfam" id="PF13354">
    <property type="entry name" value="Beta-lactamase2"/>
    <property type="match status" value="1"/>
</dbReference>
<dbReference type="Gene3D" id="3.40.710.10">
    <property type="entry name" value="DD-peptidase/beta-lactamase superfamily"/>
    <property type="match status" value="1"/>
</dbReference>
<dbReference type="Proteomes" id="UP001501570">
    <property type="component" value="Unassembled WGS sequence"/>
</dbReference>
<evidence type="ECO:0000313" key="8">
    <source>
        <dbReference type="EMBL" id="GAA5181215.1"/>
    </source>
</evidence>
<keyword evidence="3 5" id="KW-0378">Hydrolase</keyword>
<feature type="signal peptide" evidence="6">
    <location>
        <begin position="1"/>
        <end position="20"/>
    </location>
</feature>
<dbReference type="InterPro" id="IPR000871">
    <property type="entry name" value="Beta-lactam_class-A"/>
</dbReference>
<evidence type="ECO:0000256" key="1">
    <source>
        <dbReference type="ARBA" id="ARBA00009009"/>
    </source>
</evidence>
<protein>
    <recommendedName>
        <fullName evidence="2 5">Beta-lactamase</fullName>
        <ecNumber evidence="2 5">3.5.2.6</ecNumber>
    </recommendedName>
</protein>
<proteinExistence type="inferred from homology"/>
<evidence type="ECO:0000256" key="3">
    <source>
        <dbReference type="ARBA" id="ARBA00022801"/>
    </source>
</evidence>
<feature type="chain" id="PRO_5047207619" description="Beta-lactamase" evidence="6">
    <location>
        <begin position="21"/>
        <end position="306"/>
    </location>
</feature>
<keyword evidence="6" id="KW-0732">Signal</keyword>
<keyword evidence="9" id="KW-1185">Reference proteome</keyword>
<comment type="similarity">
    <text evidence="1 5">Belongs to the class-A beta-lactamase family.</text>
</comment>
<comment type="caution">
    <text evidence="8">The sequence shown here is derived from an EMBL/GenBank/DDBJ whole genome shotgun (WGS) entry which is preliminary data.</text>
</comment>
<dbReference type="RefSeq" id="WP_345627418.1">
    <property type="nucleotide sequence ID" value="NZ_BAABJQ010000004.1"/>
</dbReference>